<evidence type="ECO:0000256" key="9">
    <source>
        <dbReference type="ARBA" id="ARBA00037868"/>
    </source>
</evidence>
<accession>A0AAP0JCF1</accession>
<dbReference type="Proteomes" id="UP001417504">
    <property type="component" value="Unassembled WGS sequence"/>
</dbReference>
<evidence type="ECO:0000256" key="2">
    <source>
        <dbReference type="ARBA" id="ARBA00022622"/>
    </source>
</evidence>
<dbReference type="SUPFAM" id="SSF49503">
    <property type="entry name" value="Cupredoxins"/>
    <property type="match status" value="1"/>
</dbReference>
<protein>
    <recommendedName>
        <fullName evidence="11">Phytocyanin domain-containing protein</fullName>
    </recommendedName>
</protein>
<dbReference type="FunFam" id="2.60.40.420:FF:000010">
    <property type="entry name" value="Early nodulin-like protein 1"/>
    <property type="match status" value="1"/>
</dbReference>
<evidence type="ECO:0000256" key="5">
    <source>
        <dbReference type="ARBA" id="ARBA00023157"/>
    </source>
</evidence>
<comment type="caution">
    <text evidence="12">The sequence shown here is derived from an EMBL/GenBank/DDBJ whole genome shotgun (WGS) entry which is preliminary data.</text>
</comment>
<dbReference type="InterPro" id="IPR041846">
    <property type="entry name" value="ENL_dom"/>
</dbReference>
<evidence type="ECO:0000256" key="8">
    <source>
        <dbReference type="ARBA" id="ARBA00035011"/>
    </source>
</evidence>
<evidence type="ECO:0000256" key="1">
    <source>
        <dbReference type="ARBA" id="ARBA00004589"/>
    </source>
</evidence>
<evidence type="ECO:0000256" key="3">
    <source>
        <dbReference type="ARBA" id="ARBA00022729"/>
    </source>
</evidence>
<dbReference type="Pfam" id="PF02298">
    <property type="entry name" value="Cu_bind_like"/>
    <property type="match status" value="1"/>
</dbReference>
<keyword evidence="6" id="KW-0325">Glycoprotein</keyword>
<gene>
    <name evidence="12" type="ORF">Sjap_010854</name>
</gene>
<dbReference type="GO" id="GO:0005886">
    <property type="term" value="C:plasma membrane"/>
    <property type="evidence" value="ECO:0007669"/>
    <property type="project" value="TreeGrafter"/>
</dbReference>
<organism evidence="12 13">
    <name type="scientific">Stephania japonica</name>
    <dbReference type="NCBI Taxonomy" id="461633"/>
    <lineage>
        <taxon>Eukaryota</taxon>
        <taxon>Viridiplantae</taxon>
        <taxon>Streptophyta</taxon>
        <taxon>Embryophyta</taxon>
        <taxon>Tracheophyta</taxon>
        <taxon>Spermatophyta</taxon>
        <taxon>Magnoliopsida</taxon>
        <taxon>Ranunculales</taxon>
        <taxon>Menispermaceae</taxon>
        <taxon>Menispermoideae</taxon>
        <taxon>Cissampelideae</taxon>
        <taxon>Stephania</taxon>
    </lineage>
</organism>
<dbReference type="PROSITE" id="PS51485">
    <property type="entry name" value="PHYTOCYANIN"/>
    <property type="match status" value="1"/>
</dbReference>
<evidence type="ECO:0000256" key="4">
    <source>
        <dbReference type="ARBA" id="ARBA00023136"/>
    </source>
</evidence>
<feature type="chain" id="PRO_5042997896" description="Phytocyanin domain-containing protein" evidence="10">
    <location>
        <begin position="25"/>
        <end position="186"/>
    </location>
</feature>
<reference evidence="12 13" key="1">
    <citation type="submission" date="2024-01" db="EMBL/GenBank/DDBJ databases">
        <title>Genome assemblies of Stephania.</title>
        <authorList>
            <person name="Yang L."/>
        </authorList>
    </citation>
    <scope>NUCLEOTIDE SEQUENCE [LARGE SCALE GENOMIC DNA]</scope>
    <source>
        <strain evidence="12">QJT</strain>
        <tissue evidence="12">Leaf</tissue>
    </source>
</reference>
<dbReference type="AlphaFoldDB" id="A0AAP0JCF1"/>
<dbReference type="InterPro" id="IPR008972">
    <property type="entry name" value="Cupredoxin"/>
</dbReference>
<evidence type="ECO:0000256" key="6">
    <source>
        <dbReference type="ARBA" id="ARBA00023180"/>
    </source>
</evidence>
<sequence>MASSRALRHLSFAMFFLLCSFSEARELLVGGNTDSWKVPSSQSESLNQWAQRSRFIVGDTLVWKYSSDDSVLQVSRKDYLNCDVSSPIAEYRDGNAKIVLTRSGHHYFISGAEGHCEKGQKMIVVVLSEKHMFFRSTIAAALAPSPMEFEAPAPAVAPTSGVAGLKNEEFGLSLMVVLSFVTLVLM</sequence>
<keyword evidence="7" id="KW-0449">Lipoprotein</keyword>
<evidence type="ECO:0000256" key="7">
    <source>
        <dbReference type="ARBA" id="ARBA00023288"/>
    </source>
</evidence>
<keyword evidence="13" id="KW-1185">Reference proteome</keyword>
<dbReference type="InterPro" id="IPR003245">
    <property type="entry name" value="Phytocyanin_dom"/>
</dbReference>
<dbReference type="InterPro" id="IPR039391">
    <property type="entry name" value="Phytocyanin-like"/>
</dbReference>
<dbReference type="PANTHER" id="PTHR33021">
    <property type="entry name" value="BLUE COPPER PROTEIN"/>
    <property type="match status" value="1"/>
</dbReference>
<comment type="subcellular location">
    <subcellularLocation>
        <location evidence="9">Endomembrane system</location>
        <topology evidence="9">Lipid-anchor</topology>
    </subcellularLocation>
    <subcellularLocation>
        <location evidence="1">Membrane</location>
        <topology evidence="1">Lipid-anchor</topology>
        <topology evidence="1">GPI-anchor</topology>
    </subcellularLocation>
</comment>
<dbReference type="PANTHER" id="PTHR33021:SF197">
    <property type="entry name" value="EARLY NODULIN-LIKE PROTEIN 13"/>
    <property type="match status" value="1"/>
</dbReference>
<keyword evidence="5" id="KW-1015">Disulfide bond</keyword>
<dbReference type="EMBL" id="JBBNAE010000004">
    <property type="protein sequence ID" value="KAK9130367.1"/>
    <property type="molecule type" value="Genomic_DNA"/>
</dbReference>
<proteinExistence type="inferred from homology"/>
<name>A0AAP0JCF1_9MAGN</name>
<evidence type="ECO:0000313" key="13">
    <source>
        <dbReference type="Proteomes" id="UP001417504"/>
    </source>
</evidence>
<dbReference type="GO" id="GO:0012505">
    <property type="term" value="C:endomembrane system"/>
    <property type="evidence" value="ECO:0007669"/>
    <property type="project" value="UniProtKB-SubCell"/>
</dbReference>
<keyword evidence="2" id="KW-0336">GPI-anchor</keyword>
<feature type="domain" description="Phytocyanin" evidence="11">
    <location>
        <begin position="25"/>
        <end position="128"/>
    </location>
</feature>
<evidence type="ECO:0000259" key="11">
    <source>
        <dbReference type="PROSITE" id="PS51485"/>
    </source>
</evidence>
<dbReference type="Gene3D" id="2.60.40.420">
    <property type="entry name" value="Cupredoxins - blue copper proteins"/>
    <property type="match status" value="1"/>
</dbReference>
<evidence type="ECO:0000313" key="12">
    <source>
        <dbReference type="EMBL" id="KAK9130367.1"/>
    </source>
</evidence>
<comment type="similarity">
    <text evidence="8">Belongs to the early nodulin-like (ENODL) family.</text>
</comment>
<dbReference type="CDD" id="cd11019">
    <property type="entry name" value="OsENODL1_like"/>
    <property type="match status" value="1"/>
</dbReference>
<feature type="signal peptide" evidence="10">
    <location>
        <begin position="1"/>
        <end position="24"/>
    </location>
</feature>
<keyword evidence="3 10" id="KW-0732">Signal</keyword>
<dbReference type="GO" id="GO:0009055">
    <property type="term" value="F:electron transfer activity"/>
    <property type="evidence" value="ECO:0007669"/>
    <property type="project" value="InterPro"/>
</dbReference>
<evidence type="ECO:0000256" key="10">
    <source>
        <dbReference type="SAM" id="SignalP"/>
    </source>
</evidence>
<dbReference type="GO" id="GO:0098552">
    <property type="term" value="C:side of membrane"/>
    <property type="evidence" value="ECO:0007669"/>
    <property type="project" value="UniProtKB-KW"/>
</dbReference>
<keyword evidence="4" id="KW-0472">Membrane</keyword>